<name>A0A6L9G0S2_9MICC</name>
<protein>
    <recommendedName>
        <fullName evidence="4">PepSY domain-containing protein</fullName>
    </recommendedName>
</protein>
<evidence type="ECO:0000313" key="3">
    <source>
        <dbReference type="Proteomes" id="UP000477543"/>
    </source>
</evidence>
<keyword evidence="1" id="KW-0732">Signal</keyword>
<accession>A0A6L9G0S2</accession>
<evidence type="ECO:0000256" key="1">
    <source>
        <dbReference type="SAM" id="SignalP"/>
    </source>
</evidence>
<dbReference type="AlphaFoldDB" id="A0A6L9G0S2"/>
<evidence type="ECO:0008006" key="4">
    <source>
        <dbReference type="Google" id="ProtNLM"/>
    </source>
</evidence>
<evidence type="ECO:0000313" key="2">
    <source>
        <dbReference type="EMBL" id="NAZ15361.1"/>
    </source>
</evidence>
<sequence>MALKFKASAGILATALVALTTVAVAPANAVLQQENNKHSVAQWLGLEPTTVSDVSQFGVPEDKALLEGLNANGSDEFHSVILQEVETGEILSYALNDRN</sequence>
<reference evidence="2 3" key="1">
    <citation type="submission" date="2020-01" db="EMBL/GenBank/DDBJ databases">
        <title>Glutamicibacter soli M275.</title>
        <authorList>
            <person name="Meng X."/>
        </authorList>
    </citation>
    <scope>NUCLEOTIDE SEQUENCE [LARGE SCALE GENOMIC DNA]</scope>
    <source>
        <strain evidence="2 3">M275</strain>
    </source>
</reference>
<organism evidence="2 3">
    <name type="scientific">Glutamicibacter soli</name>
    <dbReference type="NCBI Taxonomy" id="453836"/>
    <lineage>
        <taxon>Bacteria</taxon>
        <taxon>Bacillati</taxon>
        <taxon>Actinomycetota</taxon>
        <taxon>Actinomycetes</taxon>
        <taxon>Micrococcales</taxon>
        <taxon>Micrococcaceae</taxon>
        <taxon>Glutamicibacter</taxon>
    </lineage>
</organism>
<dbReference type="EMBL" id="WYDN01000003">
    <property type="protein sequence ID" value="NAZ15361.1"/>
    <property type="molecule type" value="Genomic_DNA"/>
</dbReference>
<comment type="caution">
    <text evidence="2">The sequence shown here is derived from an EMBL/GenBank/DDBJ whole genome shotgun (WGS) entry which is preliminary data.</text>
</comment>
<feature type="chain" id="PRO_5039299454" description="PepSY domain-containing protein" evidence="1">
    <location>
        <begin position="30"/>
        <end position="99"/>
    </location>
</feature>
<feature type="signal peptide" evidence="1">
    <location>
        <begin position="1"/>
        <end position="29"/>
    </location>
</feature>
<dbReference type="Proteomes" id="UP000477543">
    <property type="component" value="Unassembled WGS sequence"/>
</dbReference>
<proteinExistence type="predicted"/>
<dbReference type="RefSeq" id="WP_161447721.1">
    <property type="nucleotide sequence ID" value="NZ_WYDN01000003.1"/>
</dbReference>
<gene>
    <name evidence="2" type="ORF">GT020_04660</name>
</gene>